<comment type="caution">
    <text evidence="5">The sequence shown here is derived from an EMBL/GenBank/DDBJ whole genome shotgun (WGS) entry which is preliminary data.</text>
</comment>
<dbReference type="InterPro" id="IPR025660">
    <property type="entry name" value="Pept_his_AS"/>
</dbReference>
<dbReference type="InterPro" id="IPR000668">
    <property type="entry name" value="Peptidase_C1A_C"/>
</dbReference>
<evidence type="ECO:0000313" key="5">
    <source>
        <dbReference type="EMBL" id="KAI6659992.1"/>
    </source>
</evidence>
<dbReference type="GO" id="GO:0008234">
    <property type="term" value="F:cysteine-type peptidase activity"/>
    <property type="evidence" value="ECO:0007669"/>
    <property type="project" value="InterPro"/>
</dbReference>
<gene>
    <name evidence="5" type="ORF">LOD99_14333</name>
</gene>
<feature type="domain" description="Peptidase C1A papain C-terminal" evidence="4">
    <location>
        <begin position="46"/>
        <end position="260"/>
    </location>
</feature>
<dbReference type="Proteomes" id="UP001165289">
    <property type="component" value="Unassembled WGS sequence"/>
</dbReference>
<sequence>MVKQAILLLLVQIVATNCRIIPSIGESTNTRELQKDVGRRTGMTDIPDQLDWRTQGVVTSVKNQGALGSSLILTIVDMIESDLAVRTGKLNILSIQQILDCCPTCKIDGLDSVGPIVEYIHKFGLERESDYPYHQGVNSSCKYNSKLVVQGTTGVLLEMVISGNETDLKIICATRGPVLVVIDVTRSFQVYSSGIFYDEDCDPNNLNHAMLLVGYGTEEKEDYWIVKNSWGTEWGNEGYVMMSRNRNDNCGIAELAFSAIITLIPIEMKSAKYYTN</sequence>
<proteinExistence type="inferred from homology"/>
<dbReference type="InterPro" id="IPR025661">
    <property type="entry name" value="Pept_asp_AS"/>
</dbReference>
<keyword evidence="3" id="KW-0732">Signal</keyword>
<feature type="signal peptide" evidence="3">
    <location>
        <begin position="1"/>
        <end position="18"/>
    </location>
</feature>
<evidence type="ECO:0000259" key="4">
    <source>
        <dbReference type="SMART" id="SM00645"/>
    </source>
</evidence>
<dbReference type="FunFam" id="3.90.70.10:FF:000332">
    <property type="entry name" value="Cathepsin L1"/>
    <property type="match status" value="1"/>
</dbReference>
<dbReference type="InterPro" id="IPR038765">
    <property type="entry name" value="Papain-like_cys_pep_sf"/>
</dbReference>
<dbReference type="InterPro" id="IPR013128">
    <property type="entry name" value="Peptidase_C1A"/>
</dbReference>
<dbReference type="SMART" id="SM00645">
    <property type="entry name" value="Pept_C1"/>
    <property type="match status" value="1"/>
</dbReference>
<evidence type="ECO:0000256" key="2">
    <source>
        <dbReference type="ARBA" id="ARBA00023157"/>
    </source>
</evidence>
<accession>A0AAV7KF91</accession>
<evidence type="ECO:0000256" key="3">
    <source>
        <dbReference type="SAM" id="SignalP"/>
    </source>
</evidence>
<dbReference type="PANTHER" id="PTHR12411">
    <property type="entry name" value="CYSTEINE PROTEASE FAMILY C1-RELATED"/>
    <property type="match status" value="1"/>
</dbReference>
<keyword evidence="6" id="KW-1185">Reference proteome</keyword>
<dbReference type="Gene3D" id="3.90.70.10">
    <property type="entry name" value="Cysteine proteinases"/>
    <property type="match status" value="1"/>
</dbReference>
<keyword evidence="2" id="KW-1015">Disulfide bond</keyword>
<dbReference type="PROSITE" id="PS00639">
    <property type="entry name" value="THIOL_PROTEASE_HIS"/>
    <property type="match status" value="1"/>
</dbReference>
<protein>
    <submittedName>
        <fullName evidence="5">Cathepsin L</fullName>
    </submittedName>
</protein>
<dbReference type="InterPro" id="IPR039417">
    <property type="entry name" value="Peptidase_C1A_papain-like"/>
</dbReference>
<evidence type="ECO:0000313" key="6">
    <source>
        <dbReference type="Proteomes" id="UP001165289"/>
    </source>
</evidence>
<dbReference type="Pfam" id="PF00112">
    <property type="entry name" value="Peptidase_C1"/>
    <property type="match status" value="1"/>
</dbReference>
<feature type="chain" id="PRO_5043809682" evidence="3">
    <location>
        <begin position="19"/>
        <end position="276"/>
    </location>
</feature>
<organism evidence="5 6">
    <name type="scientific">Oopsacas minuta</name>
    <dbReference type="NCBI Taxonomy" id="111878"/>
    <lineage>
        <taxon>Eukaryota</taxon>
        <taxon>Metazoa</taxon>
        <taxon>Porifera</taxon>
        <taxon>Hexactinellida</taxon>
        <taxon>Hexasterophora</taxon>
        <taxon>Lyssacinosida</taxon>
        <taxon>Leucopsacidae</taxon>
        <taxon>Oopsacas</taxon>
    </lineage>
</organism>
<comment type="similarity">
    <text evidence="1">Belongs to the peptidase C1 family.</text>
</comment>
<dbReference type="CDD" id="cd02248">
    <property type="entry name" value="Peptidase_C1A"/>
    <property type="match status" value="1"/>
</dbReference>
<dbReference type="EMBL" id="JAKMXF010000044">
    <property type="protein sequence ID" value="KAI6659992.1"/>
    <property type="molecule type" value="Genomic_DNA"/>
</dbReference>
<dbReference type="AlphaFoldDB" id="A0AAV7KF91"/>
<evidence type="ECO:0000256" key="1">
    <source>
        <dbReference type="ARBA" id="ARBA00008455"/>
    </source>
</evidence>
<dbReference type="PROSITE" id="PS00640">
    <property type="entry name" value="THIOL_PROTEASE_ASN"/>
    <property type="match status" value="1"/>
</dbReference>
<name>A0AAV7KF91_9METZ</name>
<dbReference type="GO" id="GO:0006508">
    <property type="term" value="P:proteolysis"/>
    <property type="evidence" value="ECO:0007669"/>
    <property type="project" value="InterPro"/>
</dbReference>
<dbReference type="SUPFAM" id="SSF54001">
    <property type="entry name" value="Cysteine proteinases"/>
    <property type="match status" value="1"/>
</dbReference>
<reference evidence="5 6" key="1">
    <citation type="journal article" date="2023" name="BMC Biol.">
        <title>The compact genome of the sponge Oopsacas minuta (Hexactinellida) is lacking key metazoan core genes.</title>
        <authorList>
            <person name="Santini S."/>
            <person name="Schenkelaars Q."/>
            <person name="Jourda C."/>
            <person name="Duchesne M."/>
            <person name="Belahbib H."/>
            <person name="Rocher C."/>
            <person name="Selva M."/>
            <person name="Riesgo A."/>
            <person name="Vervoort M."/>
            <person name="Leys S.P."/>
            <person name="Kodjabachian L."/>
            <person name="Le Bivic A."/>
            <person name="Borchiellini C."/>
            <person name="Claverie J.M."/>
            <person name="Renard E."/>
        </authorList>
    </citation>
    <scope>NUCLEOTIDE SEQUENCE [LARGE SCALE GENOMIC DNA]</scope>
    <source>
        <strain evidence="5">SPO-2</strain>
    </source>
</reference>